<feature type="transmembrane region" description="Helical" evidence="8">
    <location>
        <begin position="60"/>
        <end position="86"/>
    </location>
</feature>
<dbReference type="PANTHER" id="PTHR31595:SF57">
    <property type="entry name" value="OS04G0481900 PROTEIN"/>
    <property type="match status" value="1"/>
</dbReference>
<feature type="transmembrane region" description="Helical" evidence="8">
    <location>
        <begin position="371"/>
        <end position="391"/>
    </location>
</feature>
<comment type="pathway">
    <text evidence="2">Secondary metabolite biosynthesis.</text>
</comment>
<reference evidence="10 11" key="1">
    <citation type="submission" date="2024-10" db="EMBL/GenBank/DDBJ databases">
        <title>Updated reference genomes for cyclostephanoid diatoms.</title>
        <authorList>
            <person name="Roberts W.R."/>
            <person name="Alverson A.J."/>
        </authorList>
    </citation>
    <scope>NUCLEOTIDE SEQUENCE [LARGE SCALE GENOMIC DNA]</scope>
    <source>
        <strain evidence="10 11">AJA228-03</strain>
    </source>
</reference>
<name>A0ABD3RC07_9STRA</name>
<evidence type="ECO:0000256" key="3">
    <source>
        <dbReference type="ARBA" id="ARBA00007282"/>
    </source>
</evidence>
<evidence type="ECO:0000313" key="10">
    <source>
        <dbReference type="EMBL" id="KAL3810513.1"/>
    </source>
</evidence>
<feature type="transmembrane region" description="Helical" evidence="8">
    <location>
        <begin position="106"/>
        <end position="127"/>
    </location>
</feature>
<protein>
    <recommendedName>
        <fullName evidence="9">Wax synthase domain-containing protein</fullName>
    </recommendedName>
</protein>
<gene>
    <name evidence="10" type="ORF">ACHAXA_005655</name>
</gene>
<evidence type="ECO:0000256" key="1">
    <source>
        <dbReference type="ARBA" id="ARBA00004141"/>
    </source>
</evidence>
<evidence type="ECO:0000256" key="5">
    <source>
        <dbReference type="ARBA" id="ARBA00022692"/>
    </source>
</evidence>
<dbReference type="Pfam" id="PF13813">
    <property type="entry name" value="MBOAT_2"/>
    <property type="match status" value="1"/>
</dbReference>
<comment type="subcellular location">
    <subcellularLocation>
        <location evidence="1">Membrane</location>
        <topology evidence="1">Multi-pass membrane protein</topology>
    </subcellularLocation>
</comment>
<accession>A0ABD3RC07</accession>
<dbReference type="GO" id="GO:0016020">
    <property type="term" value="C:membrane"/>
    <property type="evidence" value="ECO:0007669"/>
    <property type="project" value="UniProtKB-SubCell"/>
</dbReference>
<evidence type="ECO:0000256" key="8">
    <source>
        <dbReference type="SAM" id="Phobius"/>
    </source>
</evidence>
<dbReference type="Proteomes" id="UP001530377">
    <property type="component" value="Unassembled WGS sequence"/>
</dbReference>
<evidence type="ECO:0000259" key="9">
    <source>
        <dbReference type="Pfam" id="PF13813"/>
    </source>
</evidence>
<dbReference type="GO" id="GO:0016740">
    <property type="term" value="F:transferase activity"/>
    <property type="evidence" value="ECO:0007669"/>
    <property type="project" value="UniProtKB-KW"/>
</dbReference>
<sequence>MYSAVSFGEWVGRNLLFSDVIESDKRVPCIIFTVPANIVNWFGVDHVGNKFGLLAPRIEFWIALVMVLIMGAIFSTCMSFVMYHFIVLPRKQMHKRKGRNIVDSGITPYLIGFGVIMPICAVLPYYYMKYFCIRSKIIKFLAACAQLTLFFRCSEAMFGFLPQYVDNSLKNLLVYTALPVEVKFDAKGAKKSDFQMVKYNFFNWVKYLFILGLYSSILQAYDYQPYPKNEGPSLLDIKLGTGFSRGQLINNTLVAILFQILLTTFGFGLSFLASLAGVQLVPFMLNPIFESSSPSDFWGRRWNLVVHGILKRGVYKPIRSKYSRLVASVATFIVSGLFHEWLLSVAFQPEGEDGVCYSACYYPGYGRNTLFFVWNALLIGLEYAIGGAAIFQIIRAHLPLMVVSLLVASTALPTAHWFTNDYVRSDFFNDTLIGFPAIIRVYNISGSVE</sequence>
<keyword evidence="4" id="KW-0808">Transferase</keyword>
<feature type="transmembrane region" description="Helical" evidence="8">
    <location>
        <begin position="253"/>
        <end position="278"/>
    </location>
</feature>
<evidence type="ECO:0000256" key="4">
    <source>
        <dbReference type="ARBA" id="ARBA00022679"/>
    </source>
</evidence>
<feature type="domain" description="Wax synthase" evidence="9">
    <location>
        <begin position="282"/>
        <end position="353"/>
    </location>
</feature>
<evidence type="ECO:0000256" key="6">
    <source>
        <dbReference type="ARBA" id="ARBA00022989"/>
    </source>
</evidence>
<comment type="similarity">
    <text evidence="3">Belongs to the wax synthase family.</text>
</comment>
<proteinExistence type="inferred from homology"/>
<evidence type="ECO:0000256" key="7">
    <source>
        <dbReference type="ARBA" id="ARBA00023136"/>
    </source>
</evidence>
<evidence type="ECO:0000313" key="11">
    <source>
        <dbReference type="Proteomes" id="UP001530377"/>
    </source>
</evidence>
<dbReference type="InterPro" id="IPR032805">
    <property type="entry name" value="Wax_synthase_dom"/>
</dbReference>
<dbReference type="AlphaFoldDB" id="A0ABD3RC07"/>
<feature type="transmembrane region" description="Helical" evidence="8">
    <location>
        <begin position="398"/>
        <end position="418"/>
    </location>
</feature>
<keyword evidence="5 8" id="KW-0812">Transmembrane</keyword>
<dbReference type="PANTHER" id="PTHR31595">
    <property type="entry name" value="LONG-CHAIN-ALCOHOL O-FATTY-ACYLTRANSFERASE 3-RELATED"/>
    <property type="match status" value="1"/>
</dbReference>
<organism evidence="10 11">
    <name type="scientific">Cyclostephanos tholiformis</name>
    <dbReference type="NCBI Taxonomy" id="382380"/>
    <lineage>
        <taxon>Eukaryota</taxon>
        <taxon>Sar</taxon>
        <taxon>Stramenopiles</taxon>
        <taxon>Ochrophyta</taxon>
        <taxon>Bacillariophyta</taxon>
        <taxon>Coscinodiscophyceae</taxon>
        <taxon>Thalassiosirophycidae</taxon>
        <taxon>Stephanodiscales</taxon>
        <taxon>Stephanodiscaceae</taxon>
        <taxon>Cyclostephanos</taxon>
    </lineage>
</organism>
<keyword evidence="11" id="KW-1185">Reference proteome</keyword>
<evidence type="ECO:0000256" key="2">
    <source>
        <dbReference type="ARBA" id="ARBA00005179"/>
    </source>
</evidence>
<feature type="transmembrane region" description="Helical" evidence="8">
    <location>
        <begin position="325"/>
        <end position="343"/>
    </location>
</feature>
<keyword evidence="6 8" id="KW-1133">Transmembrane helix</keyword>
<dbReference type="InterPro" id="IPR044851">
    <property type="entry name" value="Wax_synthase"/>
</dbReference>
<dbReference type="EMBL" id="JALLPB020000323">
    <property type="protein sequence ID" value="KAL3810513.1"/>
    <property type="molecule type" value="Genomic_DNA"/>
</dbReference>
<feature type="transmembrane region" description="Helical" evidence="8">
    <location>
        <begin position="201"/>
        <end position="221"/>
    </location>
</feature>
<comment type="caution">
    <text evidence="10">The sequence shown here is derived from an EMBL/GenBank/DDBJ whole genome shotgun (WGS) entry which is preliminary data.</text>
</comment>
<keyword evidence="7 8" id="KW-0472">Membrane</keyword>